<feature type="compositionally biased region" description="Basic and acidic residues" evidence="1">
    <location>
        <begin position="839"/>
        <end position="849"/>
    </location>
</feature>
<feature type="compositionally biased region" description="Basic and acidic residues" evidence="1">
    <location>
        <begin position="896"/>
        <end position="912"/>
    </location>
</feature>
<evidence type="ECO:0000256" key="1">
    <source>
        <dbReference type="SAM" id="MobiDB-lite"/>
    </source>
</evidence>
<dbReference type="AlphaFoldDB" id="A0ABD3MWV6"/>
<feature type="region of interest" description="Disordered" evidence="1">
    <location>
        <begin position="437"/>
        <end position="473"/>
    </location>
</feature>
<keyword evidence="3" id="KW-1185">Reference proteome</keyword>
<feature type="compositionally biased region" description="Basic and acidic residues" evidence="1">
    <location>
        <begin position="437"/>
        <end position="465"/>
    </location>
</feature>
<gene>
    <name evidence="2" type="ORF">ACHAWO_000320</name>
</gene>
<organism evidence="2 3">
    <name type="scientific">Cyclotella atomus</name>
    <dbReference type="NCBI Taxonomy" id="382360"/>
    <lineage>
        <taxon>Eukaryota</taxon>
        <taxon>Sar</taxon>
        <taxon>Stramenopiles</taxon>
        <taxon>Ochrophyta</taxon>
        <taxon>Bacillariophyta</taxon>
        <taxon>Coscinodiscophyceae</taxon>
        <taxon>Thalassiosirophycidae</taxon>
        <taxon>Stephanodiscales</taxon>
        <taxon>Stephanodiscaceae</taxon>
        <taxon>Cyclotella</taxon>
    </lineage>
</organism>
<feature type="compositionally biased region" description="Basic and acidic residues" evidence="1">
    <location>
        <begin position="926"/>
        <end position="948"/>
    </location>
</feature>
<feature type="compositionally biased region" description="Low complexity" evidence="1">
    <location>
        <begin position="986"/>
        <end position="1000"/>
    </location>
</feature>
<sequence length="1031" mass="112837">MVMGNLIETCFYMIITGWQGQKAVLDDFFGTGDSDAAGVDNNDLEHCESSVITENDEEAAAAAAVEADIIDAPIEQPSQDHTNDGSSNNTALISELYPNAPCLHIGSNAKTWFDFGADEYNVVGSRHCLPVIISAPGSSESFEEDEVDLALYFDVEISCGSNNELGVSLEADCADAISLISSNLQFTIKEGECQVVYIVWSPSCQGGLRQSIFVKTTFNGTSDLVAADEIVAVGSARKSAIDMMTEVHEGVHHANMHHVDLAHSTLDDMSSTEQINEIKGSDEHAPSFIDEEDSQHDVEQNFSIEEEHHGAYTKSDQLEQHSSDQTQNGQSHEKAASVNVKPMENGSKEKSGVVTLSFNLKSGLNITSSTTHSNQQLHSSIQNRMSRIRAQRATTSNARDSRGRPIRQTHPSVAVNFAGLSNRAKLMRYNRMLAANKQKEAADESKQTNDSSNEKVEAAEKKDALADGEDAQFEVEDDVTKQAHEKVEHRCGVLLLSPLSETAGFKNIGEEAEHRGAVLLQTPPNTQEASRAQQESGENEANSTIITNSSDADDRDECVEHRFDSPNTKTMLQTMVNVSVKVDESKLTANSSATEDLEVQHAASAESLADEISDMKDYLSPRDQHPVSNESAMDVSMIDVSIDEPENAVKPEIFTFGDNSSPPKSNQKGDENVNDEVWIETLLTYIYELLNHFASMIYFQQMTSPDTLRLSKSYENTTNELDDLIDKVSVTSFLVATHLTQLTFLQPDHIVPLKIKGPTLVMPPSYSTTSHKHPSSKPKTPSSIIRSSLYTDISTQQSDQSSGSSAKKSARQLYFYKSPRNADTIYATKSKTSVSLESGEPKTSTKSDDDVPTLSHQQSKDVVNIAQEFQETVSHKTSNEGSSVPLDPNRTKPQARRADSGGHYKSQMENRSRVSLSTETAEGADDASKVSHEAKTHPRPTAKNEARKLYFFKSPSSEPLSGDGAKVREHRASEPAKIDFRSNGTPSSSSIKPKSLILKSPPAPSLSTRERIAIDKHIHSMKKDASRNSIP</sequence>
<protein>
    <submittedName>
        <fullName evidence="2">Uncharacterized protein</fullName>
    </submittedName>
</protein>
<name>A0ABD3MWV6_9STRA</name>
<feature type="region of interest" description="Disordered" evidence="1">
    <location>
        <begin position="524"/>
        <end position="554"/>
    </location>
</feature>
<feature type="compositionally biased region" description="Basic and acidic residues" evidence="1">
    <location>
        <begin position="312"/>
        <end position="322"/>
    </location>
</feature>
<proteinExistence type="predicted"/>
<reference evidence="2 3" key="1">
    <citation type="submission" date="2024-10" db="EMBL/GenBank/DDBJ databases">
        <title>Updated reference genomes for cyclostephanoid diatoms.</title>
        <authorList>
            <person name="Roberts W.R."/>
            <person name="Alverson A.J."/>
        </authorList>
    </citation>
    <scope>NUCLEOTIDE SEQUENCE [LARGE SCALE GENOMIC DNA]</scope>
    <source>
        <strain evidence="2 3">AJA010-31</strain>
    </source>
</reference>
<comment type="caution">
    <text evidence="2">The sequence shown here is derived from an EMBL/GenBank/DDBJ whole genome shotgun (WGS) entry which is preliminary data.</text>
</comment>
<dbReference type="Proteomes" id="UP001530400">
    <property type="component" value="Unassembled WGS sequence"/>
</dbReference>
<feature type="compositionally biased region" description="Basic and acidic residues" evidence="1">
    <location>
        <begin position="965"/>
        <end position="980"/>
    </location>
</feature>
<accession>A0ABD3MWV6</accession>
<feature type="region of interest" description="Disordered" evidence="1">
    <location>
        <begin position="872"/>
        <end position="1006"/>
    </location>
</feature>
<feature type="region of interest" description="Disordered" evidence="1">
    <location>
        <begin position="312"/>
        <end position="350"/>
    </location>
</feature>
<feature type="compositionally biased region" description="Polar residues" evidence="1">
    <location>
        <begin position="524"/>
        <end position="550"/>
    </location>
</feature>
<feature type="region of interest" description="Disordered" evidence="1">
    <location>
        <begin position="764"/>
        <end position="783"/>
    </location>
</feature>
<evidence type="ECO:0000313" key="3">
    <source>
        <dbReference type="Proteomes" id="UP001530400"/>
    </source>
</evidence>
<feature type="region of interest" description="Disordered" evidence="1">
    <location>
        <begin position="831"/>
        <end position="859"/>
    </location>
</feature>
<evidence type="ECO:0000313" key="2">
    <source>
        <dbReference type="EMBL" id="KAL3768408.1"/>
    </source>
</evidence>
<dbReference type="EMBL" id="JALLPJ020001347">
    <property type="protein sequence ID" value="KAL3768408.1"/>
    <property type="molecule type" value="Genomic_DNA"/>
</dbReference>